<keyword evidence="2" id="KW-1185">Reference proteome</keyword>
<accession>A0AAQ3NC25</accession>
<dbReference type="AlphaFoldDB" id="A0AAQ3NC25"/>
<proteinExistence type="predicted"/>
<name>A0AAQ3NC25_VIGMU</name>
<reference evidence="1 2" key="1">
    <citation type="journal article" date="2023" name="Life. Sci Alliance">
        <title>Evolutionary insights into 3D genome organization and epigenetic landscape of Vigna mungo.</title>
        <authorList>
            <person name="Junaid A."/>
            <person name="Singh B."/>
            <person name="Bhatia S."/>
        </authorList>
    </citation>
    <scope>NUCLEOTIDE SEQUENCE [LARGE SCALE GENOMIC DNA]</scope>
    <source>
        <strain evidence="1">Urdbean</strain>
    </source>
</reference>
<protein>
    <submittedName>
        <fullName evidence="1">Uncharacterized protein</fullName>
    </submittedName>
</protein>
<dbReference type="Proteomes" id="UP001374535">
    <property type="component" value="Chromosome 6"/>
</dbReference>
<evidence type="ECO:0000313" key="2">
    <source>
        <dbReference type="Proteomes" id="UP001374535"/>
    </source>
</evidence>
<gene>
    <name evidence="1" type="ORF">V8G54_019119</name>
</gene>
<evidence type="ECO:0000313" key="1">
    <source>
        <dbReference type="EMBL" id="WVZ05773.1"/>
    </source>
</evidence>
<dbReference type="EMBL" id="CP144695">
    <property type="protein sequence ID" value="WVZ05773.1"/>
    <property type="molecule type" value="Genomic_DNA"/>
</dbReference>
<sequence length="116" mass="13275">MNCNILEGSTKNKYELIGLFGDVSNESIHFCGSNCTFIHVPMNGIFKPHCSLSHLITFLRFNQPSHSILNNRSTNNHIPFGPILHNQTNLEHLCHQNSVSWLVRMHRPCCYWLPCG</sequence>
<organism evidence="1 2">
    <name type="scientific">Vigna mungo</name>
    <name type="common">Black gram</name>
    <name type="synonym">Phaseolus mungo</name>
    <dbReference type="NCBI Taxonomy" id="3915"/>
    <lineage>
        <taxon>Eukaryota</taxon>
        <taxon>Viridiplantae</taxon>
        <taxon>Streptophyta</taxon>
        <taxon>Embryophyta</taxon>
        <taxon>Tracheophyta</taxon>
        <taxon>Spermatophyta</taxon>
        <taxon>Magnoliopsida</taxon>
        <taxon>eudicotyledons</taxon>
        <taxon>Gunneridae</taxon>
        <taxon>Pentapetalae</taxon>
        <taxon>rosids</taxon>
        <taxon>fabids</taxon>
        <taxon>Fabales</taxon>
        <taxon>Fabaceae</taxon>
        <taxon>Papilionoideae</taxon>
        <taxon>50 kb inversion clade</taxon>
        <taxon>NPAAA clade</taxon>
        <taxon>indigoferoid/millettioid clade</taxon>
        <taxon>Phaseoleae</taxon>
        <taxon>Vigna</taxon>
    </lineage>
</organism>